<dbReference type="InterPro" id="IPR000679">
    <property type="entry name" value="Znf_GATA"/>
</dbReference>
<keyword evidence="10 11" id="KW-0539">Nucleus</keyword>
<keyword evidence="9 11" id="KW-0804">Transcription</keyword>
<evidence type="ECO:0000256" key="1">
    <source>
        <dbReference type="ARBA" id="ARBA00004123"/>
    </source>
</evidence>
<feature type="compositionally biased region" description="Low complexity" evidence="13">
    <location>
        <begin position="197"/>
        <end position="213"/>
    </location>
</feature>
<reference evidence="15 16" key="1">
    <citation type="submission" date="2024-11" db="EMBL/GenBank/DDBJ databases">
        <title>Chromosome-level genome assembly of Eucalyptus globulus Labill. provides insights into its genome evolution.</title>
        <authorList>
            <person name="Li X."/>
        </authorList>
    </citation>
    <scope>NUCLEOTIDE SEQUENCE [LARGE SCALE GENOMIC DNA]</scope>
    <source>
        <strain evidence="15">CL2024</strain>
        <tissue evidence="15">Fresh tender leaves</tissue>
    </source>
</reference>
<dbReference type="SMART" id="SM00401">
    <property type="entry name" value="ZnF_GATA"/>
    <property type="match status" value="1"/>
</dbReference>
<keyword evidence="5" id="KW-0862">Zinc</keyword>
<evidence type="ECO:0000256" key="9">
    <source>
        <dbReference type="ARBA" id="ARBA00023163"/>
    </source>
</evidence>
<evidence type="ECO:0000256" key="13">
    <source>
        <dbReference type="SAM" id="MobiDB-lite"/>
    </source>
</evidence>
<dbReference type="Pfam" id="PF00320">
    <property type="entry name" value="GATA"/>
    <property type="match status" value="1"/>
</dbReference>
<evidence type="ECO:0000256" key="3">
    <source>
        <dbReference type="ARBA" id="ARBA00022723"/>
    </source>
</evidence>
<evidence type="ECO:0000256" key="10">
    <source>
        <dbReference type="ARBA" id="ARBA00023242"/>
    </source>
</evidence>
<organism evidence="15 16">
    <name type="scientific">Eucalyptus globulus</name>
    <name type="common">Tasmanian blue gum</name>
    <dbReference type="NCBI Taxonomy" id="34317"/>
    <lineage>
        <taxon>Eukaryota</taxon>
        <taxon>Viridiplantae</taxon>
        <taxon>Streptophyta</taxon>
        <taxon>Embryophyta</taxon>
        <taxon>Tracheophyta</taxon>
        <taxon>Spermatophyta</taxon>
        <taxon>Magnoliopsida</taxon>
        <taxon>eudicotyledons</taxon>
        <taxon>Gunneridae</taxon>
        <taxon>Pentapetalae</taxon>
        <taxon>rosids</taxon>
        <taxon>malvids</taxon>
        <taxon>Myrtales</taxon>
        <taxon>Myrtaceae</taxon>
        <taxon>Myrtoideae</taxon>
        <taxon>Eucalypteae</taxon>
        <taxon>Eucalyptus</taxon>
    </lineage>
</organism>
<sequence>MECVEAALKTGFGKDAMLVKLMRPHAFSDDLLAFNSHAGAPAGGDGGDGDDFVDDLFDFSNDEAFAGQEEEARTEETAGREQTPQKQKREPRGGSDEDGASVSAGQKDDLGLVPHLPAEDLADLEWLSHFVEDSFSHFSEPLPAGVLLQNPTSREDRSEPESESSGSSRPGFATPLPSKARSKRPRSGGRAWSLGVPSLAEPSSSSSSSTTASSPLLASPWFAHLNRSRSLEPVEPEPWEAKPPMKKQKSKPAAASETAGPARRCSHCGVQKTPQWRAGPNGAKTLCNACGVRFKSGRLYPEYRPACSPTFSSELHSNHHRKVLEMRRKKESMTTTALGQPEPGRAVPSF</sequence>
<feature type="region of interest" description="Disordered" evidence="13">
    <location>
        <begin position="328"/>
        <end position="350"/>
    </location>
</feature>
<dbReference type="InterPro" id="IPR013088">
    <property type="entry name" value="Znf_NHR/GATA"/>
</dbReference>
<evidence type="ECO:0000256" key="4">
    <source>
        <dbReference type="ARBA" id="ARBA00022771"/>
    </source>
</evidence>
<dbReference type="Proteomes" id="UP001634007">
    <property type="component" value="Unassembled WGS sequence"/>
</dbReference>
<evidence type="ECO:0000313" key="15">
    <source>
        <dbReference type="EMBL" id="KAL3720463.1"/>
    </source>
</evidence>
<dbReference type="CDD" id="cd00202">
    <property type="entry name" value="ZnF_GATA"/>
    <property type="match status" value="1"/>
</dbReference>
<evidence type="ECO:0000256" key="2">
    <source>
        <dbReference type="ARBA" id="ARBA00005694"/>
    </source>
</evidence>
<evidence type="ECO:0000259" key="14">
    <source>
        <dbReference type="PROSITE" id="PS50114"/>
    </source>
</evidence>
<feature type="region of interest" description="Disordered" evidence="13">
    <location>
        <begin position="232"/>
        <end position="267"/>
    </location>
</feature>
<keyword evidence="3" id="KW-0479">Metal-binding</keyword>
<dbReference type="PROSITE" id="PS00344">
    <property type="entry name" value="GATA_ZN_FINGER_1"/>
    <property type="match status" value="1"/>
</dbReference>
<protein>
    <recommendedName>
        <fullName evidence="11">GATA transcription factor</fullName>
    </recommendedName>
</protein>
<dbReference type="GO" id="GO:0003677">
    <property type="term" value="F:DNA binding"/>
    <property type="evidence" value="ECO:0007669"/>
    <property type="project" value="UniProtKB-KW"/>
</dbReference>
<dbReference type="GO" id="GO:0008270">
    <property type="term" value="F:zinc ion binding"/>
    <property type="evidence" value="ECO:0007669"/>
    <property type="project" value="UniProtKB-KW"/>
</dbReference>
<keyword evidence="8 11" id="KW-0010">Activator</keyword>
<evidence type="ECO:0000256" key="8">
    <source>
        <dbReference type="ARBA" id="ARBA00023159"/>
    </source>
</evidence>
<dbReference type="Gene3D" id="3.30.50.10">
    <property type="entry name" value="Erythroid Transcription Factor GATA-1, subunit A"/>
    <property type="match status" value="1"/>
</dbReference>
<dbReference type="InterPro" id="IPR016679">
    <property type="entry name" value="TF_GATA_pln"/>
</dbReference>
<feature type="compositionally biased region" description="Basic and acidic residues" evidence="13">
    <location>
        <begin position="70"/>
        <end position="79"/>
    </location>
</feature>
<dbReference type="AlphaFoldDB" id="A0ABD3J1C2"/>
<evidence type="ECO:0000313" key="16">
    <source>
        <dbReference type="Proteomes" id="UP001634007"/>
    </source>
</evidence>
<comment type="similarity">
    <text evidence="2 11">Belongs to the type IV zinc-finger family. Class A subfamily.</text>
</comment>
<dbReference type="PROSITE" id="PS50114">
    <property type="entry name" value="GATA_ZN_FINGER_2"/>
    <property type="match status" value="1"/>
</dbReference>
<dbReference type="FunFam" id="3.30.50.10:FF:000018">
    <property type="entry name" value="GATA transcription factor"/>
    <property type="match status" value="1"/>
</dbReference>
<evidence type="ECO:0000256" key="7">
    <source>
        <dbReference type="ARBA" id="ARBA00023125"/>
    </source>
</evidence>
<comment type="subcellular location">
    <subcellularLocation>
        <location evidence="1 11">Nucleus</location>
    </subcellularLocation>
</comment>
<comment type="caution">
    <text evidence="15">The sequence shown here is derived from an EMBL/GenBank/DDBJ whole genome shotgun (WGS) entry which is preliminary data.</text>
</comment>
<gene>
    <name evidence="15" type="ORF">ACJRO7_005302</name>
</gene>
<feature type="domain" description="GATA-type" evidence="14">
    <location>
        <begin position="259"/>
        <end position="295"/>
    </location>
</feature>
<accession>A0ABD3J1C2</accession>
<evidence type="ECO:0000256" key="11">
    <source>
        <dbReference type="PIRNR" id="PIRNR016992"/>
    </source>
</evidence>
<dbReference type="PANTHER" id="PTHR45658">
    <property type="entry name" value="GATA TRANSCRIPTION FACTOR"/>
    <property type="match status" value="1"/>
</dbReference>
<evidence type="ECO:0000256" key="12">
    <source>
        <dbReference type="PROSITE-ProRule" id="PRU00094"/>
    </source>
</evidence>
<name>A0ABD3J1C2_EUCGL</name>
<proteinExistence type="inferred from homology"/>
<dbReference type="SUPFAM" id="SSF57716">
    <property type="entry name" value="Glucocorticoid receptor-like (DNA-binding domain)"/>
    <property type="match status" value="1"/>
</dbReference>
<evidence type="ECO:0000256" key="6">
    <source>
        <dbReference type="ARBA" id="ARBA00023015"/>
    </source>
</evidence>
<keyword evidence="4 12" id="KW-0863">Zinc-finger</keyword>
<keyword evidence="7 11" id="KW-0238">DNA-binding</keyword>
<feature type="region of interest" description="Disordered" evidence="13">
    <location>
        <begin position="141"/>
        <end position="213"/>
    </location>
</feature>
<keyword evidence="6 11" id="KW-0805">Transcription regulation</keyword>
<feature type="region of interest" description="Disordered" evidence="13">
    <location>
        <begin position="63"/>
        <end position="112"/>
    </location>
</feature>
<comment type="function">
    <text evidence="11">Transcriptional activator that specifically binds 5'-GATA-3' or 5'-GAT-3' motifs within gene promoters.</text>
</comment>
<evidence type="ECO:0000256" key="5">
    <source>
        <dbReference type="ARBA" id="ARBA00022833"/>
    </source>
</evidence>
<dbReference type="GO" id="GO:0005634">
    <property type="term" value="C:nucleus"/>
    <property type="evidence" value="ECO:0007669"/>
    <property type="project" value="UniProtKB-SubCell"/>
</dbReference>
<dbReference type="InterPro" id="IPR051140">
    <property type="entry name" value="GATA_TF"/>
</dbReference>
<dbReference type="EMBL" id="JBJKBG010000010">
    <property type="protein sequence ID" value="KAL3720463.1"/>
    <property type="molecule type" value="Genomic_DNA"/>
</dbReference>
<keyword evidence="16" id="KW-1185">Reference proteome</keyword>
<dbReference type="PANTHER" id="PTHR45658:SF92">
    <property type="entry name" value="GATA TRANSCRIPTION FACTOR 5"/>
    <property type="match status" value="1"/>
</dbReference>
<dbReference type="PIRSF" id="PIRSF016992">
    <property type="entry name" value="TF_GATA_plant"/>
    <property type="match status" value="1"/>
</dbReference>